<keyword evidence="1" id="KW-0472">Membrane</keyword>
<sequence>MVKWLVNYLYMPDDGRDQKHKEFCVICGIVMIAIGVPIIIAYWQ</sequence>
<evidence type="ECO:0000313" key="3">
    <source>
        <dbReference type="Proteomes" id="UP001289615"/>
    </source>
</evidence>
<evidence type="ECO:0000313" key="2">
    <source>
        <dbReference type="EMBL" id="MEA0975513.1"/>
    </source>
</evidence>
<dbReference type="RefSeq" id="WP_322610713.1">
    <property type="nucleotide sequence ID" value="NZ_JAXLNX010000005.1"/>
</dbReference>
<dbReference type="Proteomes" id="UP001289615">
    <property type="component" value="Unassembled WGS sequence"/>
</dbReference>
<feature type="transmembrane region" description="Helical" evidence="1">
    <location>
        <begin position="23"/>
        <end position="43"/>
    </location>
</feature>
<accession>A0ABU5NHJ1</accession>
<name>A0ABU5NHJ1_9BACI</name>
<organism evidence="2 3">
    <name type="scientific">Lysinibacillus irui</name>
    <dbReference type="NCBI Taxonomy" id="2998077"/>
    <lineage>
        <taxon>Bacteria</taxon>
        <taxon>Bacillati</taxon>
        <taxon>Bacillota</taxon>
        <taxon>Bacilli</taxon>
        <taxon>Bacillales</taxon>
        <taxon>Bacillaceae</taxon>
        <taxon>Lysinibacillus</taxon>
    </lineage>
</organism>
<comment type="caution">
    <text evidence="2">The sequence shown here is derived from an EMBL/GenBank/DDBJ whole genome shotgun (WGS) entry which is preliminary data.</text>
</comment>
<protein>
    <submittedName>
        <fullName evidence="2">Uncharacterized protein</fullName>
    </submittedName>
</protein>
<keyword evidence="3" id="KW-1185">Reference proteome</keyword>
<keyword evidence="1" id="KW-1133">Transmembrane helix</keyword>
<evidence type="ECO:0000256" key="1">
    <source>
        <dbReference type="SAM" id="Phobius"/>
    </source>
</evidence>
<keyword evidence="1" id="KW-0812">Transmembrane</keyword>
<reference evidence="2 3" key="1">
    <citation type="submission" date="2023-12" db="EMBL/GenBank/DDBJ databases">
        <title>Genome comparison identifies genes involved in endophytic behavior of Lysinibacillus irui and provides insights into its role as a plant-growth promoting bacterium.</title>
        <authorList>
            <person name="Hilario S."/>
            <person name="Matos I."/>
            <person name="Goncalves M.F.M."/>
            <person name="Pardo C.A."/>
            <person name="Santos M.J."/>
        </authorList>
    </citation>
    <scope>NUCLEOTIDE SEQUENCE [LARGE SCALE GENOMIC DNA]</scope>
    <source>
        <strain evidence="2 3">B3</strain>
    </source>
</reference>
<proteinExistence type="predicted"/>
<dbReference type="EMBL" id="JAXUIA010000002">
    <property type="protein sequence ID" value="MEA0975513.1"/>
    <property type="molecule type" value="Genomic_DNA"/>
</dbReference>
<gene>
    <name evidence="2" type="ORF">U6C28_04315</name>
</gene>